<dbReference type="Proteomes" id="UP000195402">
    <property type="component" value="Unassembled WGS sequence"/>
</dbReference>
<sequence>MRPSFSLISSSFHCLFLLLVLFHGGVVNGVDITDETCKKAANTSPKLIYNFCVSSLQANPKSQTADLRELGVISMELCMNNATYISSHIVKLLEEDQTRVLVDPRAKKYLRDCLYLYNNAIPDVEDAIKAFEDKDNFSANIKMSAAMDASITCEDGFKEEEDLVSPLAKEDGDFFQLTATALAINNLVVVHNHQFDSLSILSM</sequence>
<dbReference type="GO" id="GO:0005576">
    <property type="term" value="C:extracellular region"/>
    <property type="evidence" value="ECO:0007669"/>
    <property type="project" value="UniProtKB-ARBA"/>
</dbReference>
<proteinExistence type="inferred from homology"/>
<dbReference type="InterPro" id="IPR035513">
    <property type="entry name" value="Invertase/methylesterase_inhib"/>
</dbReference>
<evidence type="ECO:0000259" key="5">
    <source>
        <dbReference type="SMART" id="SM00856"/>
    </source>
</evidence>
<accession>A0A200QAR0</accession>
<dbReference type="PANTHER" id="PTHR35357">
    <property type="entry name" value="OS02G0537100 PROTEIN"/>
    <property type="match status" value="1"/>
</dbReference>
<dbReference type="SMART" id="SM00856">
    <property type="entry name" value="PMEI"/>
    <property type="match status" value="1"/>
</dbReference>
<dbReference type="GO" id="GO:0004857">
    <property type="term" value="F:enzyme inhibitor activity"/>
    <property type="evidence" value="ECO:0007669"/>
    <property type="project" value="InterPro"/>
</dbReference>
<dbReference type="InterPro" id="IPR006501">
    <property type="entry name" value="Pectinesterase_inhib_dom"/>
</dbReference>
<dbReference type="OMA" id="DTYARNC"/>
<comment type="similarity">
    <text evidence="3">Belongs to the PMEI family.</text>
</comment>
<dbReference type="OrthoDB" id="1915198at2759"/>
<gene>
    <name evidence="6" type="ORF">BVC80_669g1</name>
</gene>
<dbReference type="PANTHER" id="PTHR35357:SF17">
    <property type="entry name" value="PECTINESTERASE INHIBITOR 12"/>
    <property type="match status" value="1"/>
</dbReference>
<name>A0A200QAR0_MACCD</name>
<dbReference type="FunCoup" id="A0A200QAR0">
    <property type="interactions" value="270"/>
</dbReference>
<evidence type="ECO:0000256" key="1">
    <source>
        <dbReference type="ARBA" id="ARBA00022729"/>
    </source>
</evidence>
<keyword evidence="7" id="KW-1185">Reference proteome</keyword>
<dbReference type="SUPFAM" id="SSF101148">
    <property type="entry name" value="Plant invertase/pectin methylesterase inhibitor"/>
    <property type="match status" value="1"/>
</dbReference>
<organism evidence="6 7">
    <name type="scientific">Macleaya cordata</name>
    <name type="common">Five-seeded plume-poppy</name>
    <name type="synonym">Bocconia cordata</name>
    <dbReference type="NCBI Taxonomy" id="56857"/>
    <lineage>
        <taxon>Eukaryota</taxon>
        <taxon>Viridiplantae</taxon>
        <taxon>Streptophyta</taxon>
        <taxon>Embryophyta</taxon>
        <taxon>Tracheophyta</taxon>
        <taxon>Spermatophyta</taxon>
        <taxon>Magnoliopsida</taxon>
        <taxon>Ranunculales</taxon>
        <taxon>Papaveraceae</taxon>
        <taxon>Papaveroideae</taxon>
        <taxon>Macleaya</taxon>
    </lineage>
</organism>
<dbReference type="NCBIfam" id="TIGR01614">
    <property type="entry name" value="PME_inhib"/>
    <property type="match status" value="1"/>
</dbReference>
<protein>
    <submittedName>
        <fullName evidence="6">Pectinesterase inhibitor domain</fullName>
    </submittedName>
</protein>
<dbReference type="Gene3D" id="1.20.140.40">
    <property type="entry name" value="Invertase/pectin methylesterase inhibitor family protein"/>
    <property type="match status" value="1"/>
</dbReference>
<keyword evidence="2" id="KW-1015">Disulfide bond</keyword>
<feature type="domain" description="Pectinesterase inhibitor" evidence="5">
    <location>
        <begin position="28"/>
        <end position="184"/>
    </location>
</feature>
<evidence type="ECO:0000313" key="7">
    <source>
        <dbReference type="Proteomes" id="UP000195402"/>
    </source>
</evidence>
<evidence type="ECO:0000313" key="6">
    <source>
        <dbReference type="EMBL" id="OVA07568.1"/>
    </source>
</evidence>
<dbReference type="InParanoid" id="A0A200QAR0"/>
<dbReference type="Pfam" id="PF04043">
    <property type="entry name" value="PMEI"/>
    <property type="match status" value="1"/>
</dbReference>
<feature type="signal peptide" evidence="4">
    <location>
        <begin position="1"/>
        <end position="29"/>
    </location>
</feature>
<reference evidence="6 7" key="1">
    <citation type="journal article" date="2017" name="Mol. Plant">
        <title>The Genome of Medicinal Plant Macleaya cordata Provides New Insights into Benzylisoquinoline Alkaloids Metabolism.</title>
        <authorList>
            <person name="Liu X."/>
            <person name="Liu Y."/>
            <person name="Huang P."/>
            <person name="Ma Y."/>
            <person name="Qing Z."/>
            <person name="Tang Q."/>
            <person name="Cao H."/>
            <person name="Cheng P."/>
            <person name="Zheng Y."/>
            <person name="Yuan Z."/>
            <person name="Zhou Y."/>
            <person name="Liu J."/>
            <person name="Tang Z."/>
            <person name="Zhuo Y."/>
            <person name="Zhang Y."/>
            <person name="Yu L."/>
            <person name="Huang J."/>
            <person name="Yang P."/>
            <person name="Peng Q."/>
            <person name="Zhang J."/>
            <person name="Jiang W."/>
            <person name="Zhang Z."/>
            <person name="Lin K."/>
            <person name="Ro D.K."/>
            <person name="Chen X."/>
            <person name="Xiong X."/>
            <person name="Shang Y."/>
            <person name="Huang S."/>
            <person name="Zeng J."/>
        </authorList>
    </citation>
    <scope>NUCLEOTIDE SEQUENCE [LARGE SCALE GENOMIC DNA]</scope>
    <source>
        <strain evidence="7">cv. BLH2017</strain>
        <tissue evidence="6">Root</tissue>
    </source>
</reference>
<evidence type="ECO:0000256" key="4">
    <source>
        <dbReference type="SAM" id="SignalP"/>
    </source>
</evidence>
<dbReference type="InterPro" id="IPR034088">
    <property type="entry name" value="Pla_a_1-like"/>
</dbReference>
<dbReference type="AlphaFoldDB" id="A0A200QAR0"/>
<feature type="chain" id="PRO_5012735802" evidence="4">
    <location>
        <begin position="30"/>
        <end position="203"/>
    </location>
</feature>
<dbReference type="EMBL" id="MVGT01002458">
    <property type="protein sequence ID" value="OVA07568.1"/>
    <property type="molecule type" value="Genomic_DNA"/>
</dbReference>
<dbReference type="FunFam" id="1.20.140.40:FF:000002">
    <property type="entry name" value="Putative invertase inhibitor"/>
    <property type="match status" value="1"/>
</dbReference>
<keyword evidence="1 4" id="KW-0732">Signal</keyword>
<dbReference type="STRING" id="56857.A0A200QAR0"/>
<comment type="caution">
    <text evidence="6">The sequence shown here is derived from an EMBL/GenBank/DDBJ whole genome shotgun (WGS) entry which is preliminary data.</text>
</comment>
<evidence type="ECO:0000256" key="2">
    <source>
        <dbReference type="ARBA" id="ARBA00023157"/>
    </source>
</evidence>
<dbReference type="CDD" id="cd15795">
    <property type="entry name" value="PMEI-Pla_a_1_like"/>
    <property type="match status" value="1"/>
</dbReference>
<evidence type="ECO:0000256" key="3">
    <source>
        <dbReference type="ARBA" id="ARBA00038471"/>
    </source>
</evidence>